<dbReference type="SUPFAM" id="SSF52540">
    <property type="entry name" value="P-loop containing nucleoside triphosphate hydrolases"/>
    <property type="match status" value="1"/>
</dbReference>
<dbReference type="Proteomes" id="UP000294829">
    <property type="component" value="Unassembled WGS sequence"/>
</dbReference>
<gene>
    <name evidence="2" type="ORF">E2I14_12150</name>
</gene>
<sequence>MYEKFYGLSSKPFQLKPDARFFYGSKGHKRAMSYLEYGISQGEGFIVITGEIGAGKTTLMRNLFLELVTDNIVAAQIVNTHVGSEDILRLVAAAFGLEYENLSKASLLRKIEEFLINVDRQGKRALLVVDEAQNLTPRALEELRMLSNFQTADKCLLQTFLLGQPEFRQVIHTPEMQQLYQRIIASYHLGPLDVIETRSYIEHRLTTVGWKNSPEINREAFIAIHDYTGGIPRKINSFCDRMLLMGFLDEILVFTDAEIKKVINDIQQESAVPVQTPVVSLPDQIDDLVDNYSDAAMVDERLTRVEKALISVIGAVKKIVPTLKTSNLPD</sequence>
<dbReference type="RefSeq" id="WP_133328820.1">
    <property type="nucleotide sequence ID" value="NZ_SMYL01000005.1"/>
</dbReference>
<organism evidence="2 3">
    <name type="scientific">Sapientia aquatica</name>
    <dbReference type="NCBI Taxonomy" id="1549640"/>
    <lineage>
        <taxon>Bacteria</taxon>
        <taxon>Pseudomonadati</taxon>
        <taxon>Pseudomonadota</taxon>
        <taxon>Betaproteobacteria</taxon>
        <taxon>Burkholderiales</taxon>
        <taxon>Oxalobacteraceae</taxon>
        <taxon>Sapientia</taxon>
    </lineage>
</organism>
<dbReference type="GO" id="GO:0016887">
    <property type="term" value="F:ATP hydrolysis activity"/>
    <property type="evidence" value="ECO:0007669"/>
    <property type="project" value="InterPro"/>
</dbReference>
<accession>A0A4R5W0W1</accession>
<dbReference type="InterPro" id="IPR027417">
    <property type="entry name" value="P-loop_NTPase"/>
</dbReference>
<feature type="domain" description="AAA+ ATPase" evidence="1">
    <location>
        <begin position="42"/>
        <end position="205"/>
    </location>
</feature>
<dbReference type="InterPro" id="IPR003593">
    <property type="entry name" value="AAA+_ATPase"/>
</dbReference>
<dbReference type="PANTHER" id="PTHR35894">
    <property type="entry name" value="GENERAL SECRETION PATHWAY PROTEIN A-RELATED"/>
    <property type="match status" value="1"/>
</dbReference>
<reference evidence="2 3" key="1">
    <citation type="submission" date="2019-03" db="EMBL/GenBank/DDBJ databases">
        <title>Sapientia aquatica gen. nov., sp. nov., isolated from a crater lake.</title>
        <authorList>
            <person name="Felfoldi T."/>
            <person name="Szabo A."/>
            <person name="Toth E."/>
            <person name="Schumann P."/>
            <person name="Keki Z."/>
            <person name="Marialigeti K."/>
            <person name="Mathe I."/>
        </authorList>
    </citation>
    <scope>NUCLEOTIDE SEQUENCE [LARGE SCALE GENOMIC DNA]</scope>
    <source>
        <strain evidence="2 3">SA-152</strain>
    </source>
</reference>
<evidence type="ECO:0000259" key="1">
    <source>
        <dbReference type="SMART" id="SM00382"/>
    </source>
</evidence>
<dbReference type="NCBIfam" id="TIGR03015">
    <property type="entry name" value="pepcterm_ATPase"/>
    <property type="match status" value="1"/>
</dbReference>
<dbReference type="Gene3D" id="3.40.50.300">
    <property type="entry name" value="P-loop containing nucleotide triphosphate hydrolases"/>
    <property type="match status" value="1"/>
</dbReference>
<evidence type="ECO:0000313" key="2">
    <source>
        <dbReference type="EMBL" id="TDK65681.1"/>
    </source>
</evidence>
<name>A0A4R5W0W1_9BURK</name>
<dbReference type="SMART" id="SM00382">
    <property type="entry name" value="AAA"/>
    <property type="match status" value="1"/>
</dbReference>
<dbReference type="PANTHER" id="PTHR35894:SF1">
    <property type="entry name" value="PHOSPHORIBULOKINASE _ URIDINE KINASE FAMILY"/>
    <property type="match status" value="1"/>
</dbReference>
<dbReference type="EMBL" id="SMYL01000005">
    <property type="protein sequence ID" value="TDK65681.1"/>
    <property type="molecule type" value="Genomic_DNA"/>
</dbReference>
<dbReference type="AlphaFoldDB" id="A0A4R5W0W1"/>
<keyword evidence="3" id="KW-1185">Reference proteome</keyword>
<dbReference type="InterPro" id="IPR017466">
    <property type="entry name" value="XrtA-assoc_ATPase-like"/>
</dbReference>
<dbReference type="InterPro" id="IPR052026">
    <property type="entry name" value="ExeA_AAA_ATPase_DNA-bind"/>
</dbReference>
<proteinExistence type="predicted"/>
<comment type="caution">
    <text evidence="2">The sequence shown here is derived from an EMBL/GenBank/DDBJ whole genome shotgun (WGS) entry which is preliminary data.</text>
</comment>
<protein>
    <submittedName>
        <fullName evidence="2">DUF2075 domain-containing protein</fullName>
    </submittedName>
</protein>
<evidence type="ECO:0000313" key="3">
    <source>
        <dbReference type="Proteomes" id="UP000294829"/>
    </source>
</evidence>
<dbReference type="Pfam" id="PF13401">
    <property type="entry name" value="AAA_22"/>
    <property type="match status" value="1"/>
</dbReference>
<dbReference type="OrthoDB" id="9783370at2"/>
<dbReference type="InterPro" id="IPR049945">
    <property type="entry name" value="AAA_22"/>
</dbReference>